<dbReference type="SUPFAM" id="SSF55961">
    <property type="entry name" value="Bet v1-like"/>
    <property type="match status" value="1"/>
</dbReference>
<protein>
    <submittedName>
        <fullName evidence="1">Uncharacterized protein</fullName>
    </submittedName>
</protein>
<name>A0A382SP13_9ZZZZ</name>
<reference evidence="1" key="1">
    <citation type="submission" date="2018-05" db="EMBL/GenBank/DDBJ databases">
        <authorList>
            <person name="Lanie J.A."/>
            <person name="Ng W.-L."/>
            <person name="Kazmierczak K.M."/>
            <person name="Andrzejewski T.M."/>
            <person name="Davidsen T.M."/>
            <person name="Wayne K.J."/>
            <person name="Tettelin H."/>
            <person name="Glass J.I."/>
            <person name="Rusch D."/>
            <person name="Podicherti R."/>
            <person name="Tsui H.-C.T."/>
            <person name="Winkler M.E."/>
        </authorList>
    </citation>
    <scope>NUCLEOTIDE SEQUENCE</scope>
</reference>
<gene>
    <name evidence="1" type="ORF">METZ01_LOCUS363821</name>
</gene>
<organism evidence="1">
    <name type="scientific">marine metagenome</name>
    <dbReference type="NCBI Taxonomy" id="408172"/>
    <lineage>
        <taxon>unclassified sequences</taxon>
        <taxon>metagenomes</taxon>
        <taxon>ecological metagenomes</taxon>
    </lineage>
</organism>
<dbReference type="AlphaFoldDB" id="A0A382SP13"/>
<sequence>MRSSVHVDAPVMRAWNLIAYASHWPDWS</sequence>
<proteinExistence type="predicted"/>
<feature type="non-terminal residue" evidence="1">
    <location>
        <position position="28"/>
    </location>
</feature>
<evidence type="ECO:0000313" key="1">
    <source>
        <dbReference type="EMBL" id="SVD10967.1"/>
    </source>
</evidence>
<accession>A0A382SP13</accession>
<dbReference type="EMBL" id="UINC01130109">
    <property type="protein sequence ID" value="SVD10967.1"/>
    <property type="molecule type" value="Genomic_DNA"/>
</dbReference>